<feature type="domain" description="AMP-dependent synthetase/ligase" evidence="3">
    <location>
        <begin position="31"/>
        <end position="425"/>
    </location>
</feature>
<dbReference type="RefSeq" id="WP_123210063.1">
    <property type="nucleotide sequence ID" value="NZ_RJVO01000001.1"/>
</dbReference>
<protein>
    <submittedName>
        <fullName evidence="4">Long-chain fatty acid--CoA ligase</fullName>
    </submittedName>
</protein>
<name>A0A3N0VKB9_9GAMM</name>
<dbReference type="Proteomes" id="UP000282106">
    <property type="component" value="Unassembled WGS sequence"/>
</dbReference>
<evidence type="ECO:0000259" key="3">
    <source>
        <dbReference type="Pfam" id="PF00501"/>
    </source>
</evidence>
<proteinExistence type="predicted"/>
<accession>A0A3N0VKB9</accession>
<gene>
    <name evidence="4" type="ORF">ED208_01380</name>
</gene>
<dbReference type="PROSITE" id="PS00455">
    <property type="entry name" value="AMP_BINDING"/>
    <property type="match status" value="1"/>
</dbReference>
<evidence type="ECO:0000256" key="2">
    <source>
        <dbReference type="ARBA" id="ARBA00022840"/>
    </source>
</evidence>
<dbReference type="SUPFAM" id="SSF56801">
    <property type="entry name" value="Acetyl-CoA synthetase-like"/>
    <property type="match status" value="1"/>
</dbReference>
<dbReference type="Pfam" id="PF00501">
    <property type="entry name" value="AMP-binding"/>
    <property type="match status" value="1"/>
</dbReference>
<evidence type="ECO:0000313" key="5">
    <source>
        <dbReference type="Proteomes" id="UP000282106"/>
    </source>
</evidence>
<dbReference type="InterPro" id="IPR000873">
    <property type="entry name" value="AMP-dep_synth/lig_dom"/>
</dbReference>
<keyword evidence="4" id="KW-0436">Ligase</keyword>
<dbReference type="GO" id="GO:0005524">
    <property type="term" value="F:ATP binding"/>
    <property type="evidence" value="ECO:0007669"/>
    <property type="project" value="UniProtKB-KW"/>
</dbReference>
<dbReference type="InParanoid" id="A0A3N0VKB9"/>
<evidence type="ECO:0000313" key="4">
    <source>
        <dbReference type="EMBL" id="ROH93209.1"/>
    </source>
</evidence>
<dbReference type="AlphaFoldDB" id="A0A3N0VKB9"/>
<keyword evidence="1" id="KW-0547">Nucleotide-binding</keyword>
<sequence>MAIARESLSLIEAPLAGIAESEIDSVAALFDARVRLTPQGAACRWFDAEARDWRSLDWAGLDARVEAFARGLAAQALEPGARVAIQLDNGPDWVAAEQAIHRLGLVAVGIYVQDTVGSAAHILQDSGASLVFLREAAAWEALRAQAPLPALRQAVIQRGPAEGERSATLAGFLGAGVDYRRPPADREALAGLVYTSGTTGRARGAMLSHGALLANVFACARALRMRADDRLLSLLPLSHSFERVAGWHGAVLAGAETAYSRGPEHLAEDLRLLRPTGMLAVPRVYERLYARLLRGVDDGPLHKRALFHLAVQSAGIPSGSARQRFSRRLTGGVIEAVRAGLGGRLRMAISGGAPLSAHIARSFAALGLPVLQGYGLTEAGPVVSVNRPGDADPESAGAPLDNVETRIGPDGELWVRSPSLMRGYWHDEAATRAVLDEAGWLHTGDKVSRLCCDKLYLTGRIKDILVMSTGVKAAPCEIEARLCAEPLFEQAVVLGESRPYLIALVVPDANRFAALRQSLGLPAGFDDAETRAALEKALFNLCREKLADLPASHQILRLAWVPPFTLANGQLTSTHKARRGVIAKVHAAEVERLYAGHCGSHVTDCSRNAEVR</sequence>
<keyword evidence="2" id="KW-0067">ATP-binding</keyword>
<reference evidence="4 5" key="1">
    <citation type="submission" date="2018-10" db="EMBL/GenBank/DDBJ databases">
        <authorList>
            <person name="Chen W.-M."/>
        </authorList>
    </citation>
    <scope>NUCLEOTIDE SEQUENCE [LARGE SCALE GENOMIC DNA]</scope>
    <source>
        <strain evidence="4 5">THS-13</strain>
    </source>
</reference>
<dbReference type="Pfam" id="PF23562">
    <property type="entry name" value="AMP-binding_C_3"/>
    <property type="match status" value="1"/>
</dbReference>
<dbReference type="InterPro" id="IPR020845">
    <property type="entry name" value="AMP-binding_CS"/>
</dbReference>
<dbReference type="PANTHER" id="PTHR43272:SF33">
    <property type="entry name" value="AMP-BINDING DOMAIN-CONTAINING PROTEIN-RELATED"/>
    <property type="match status" value="1"/>
</dbReference>
<dbReference type="EMBL" id="RJVO01000001">
    <property type="protein sequence ID" value="ROH93209.1"/>
    <property type="molecule type" value="Genomic_DNA"/>
</dbReference>
<dbReference type="GO" id="GO:0004467">
    <property type="term" value="F:long-chain fatty acid-CoA ligase activity"/>
    <property type="evidence" value="ECO:0007669"/>
    <property type="project" value="TreeGrafter"/>
</dbReference>
<organism evidence="4 5">
    <name type="scientific">Stagnimonas aquatica</name>
    <dbReference type="NCBI Taxonomy" id="2689987"/>
    <lineage>
        <taxon>Bacteria</taxon>
        <taxon>Pseudomonadati</taxon>
        <taxon>Pseudomonadota</taxon>
        <taxon>Gammaproteobacteria</taxon>
        <taxon>Nevskiales</taxon>
        <taxon>Nevskiaceae</taxon>
        <taxon>Stagnimonas</taxon>
    </lineage>
</organism>
<dbReference type="InterPro" id="IPR042099">
    <property type="entry name" value="ANL_N_sf"/>
</dbReference>
<keyword evidence="5" id="KW-1185">Reference proteome</keyword>
<dbReference type="GO" id="GO:0016020">
    <property type="term" value="C:membrane"/>
    <property type="evidence" value="ECO:0007669"/>
    <property type="project" value="TreeGrafter"/>
</dbReference>
<dbReference type="Gene3D" id="3.40.50.12780">
    <property type="entry name" value="N-terminal domain of ligase-like"/>
    <property type="match status" value="1"/>
</dbReference>
<comment type="caution">
    <text evidence="4">The sequence shown here is derived from an EMBL/GenBank/DDBJ whole genome shotgun (WGS) entry which is preliminary data.</text>
</comment>
<dbReference type="PANTHER" id="PTHR43272">
    <property type="entry name" value="LONG-CHAIN-FATTY-ACID--COA LIGASE"/>
    <property type="match status" value="1"/>
</dbReference>
<evidence type="ECO:0000256" key="1">
    <source>
        <dbReference type="ARBA" id="ARBA00022741"/>
    </source>
</evidence>